<gene>
    <name evidence="2" type="primary">znf521</name>
    <name evidence="2" type="ORF">DAT39_009290</name>
</gene>
<evidence type="ECO:0000313" key="3">
    <source>
        <dbReference type="Proteomes" id="UP000727407"/>
    </source>
</evidence>
<proteinExistence type="predicted"/>
<accession>A0A8J4U762</accession>
<dbReference type="AlphaFoldDB" id="A0A8J4U762"/>
<keyword evidence="3" id="KW-1185">Reference proteome</keyword>
<feature type="compositionally biased region" description="Basic and acidic residues" evidence="1">
    <location>
        <begin position="39"/>
        <end position="50"/>
    </location>
</feature>
<dbReference type="EMBL" id="QNUK01000122">
    <property type="protein sequence ID" value="KAF5900998.1"/>
    <property type="molecule type" value="Genomic_DNA"/>
</dbReference>
<dbReference type="OrthoDB" id="10014897at2759"/>
<evidence type="ECO:0000313" key="2">
    <source>
        <dbReference type="EMBL" id="KAF5900998.1"/>
    </source>
</evidence>
<name>A0A8J4U762_CLAMG</name>
<comment type="caution">
    <text evidence="2">The sequence shown here is derived from an EMBL/GenBank/DDBJ whole genome shotgun (WGS) entry which is preliminary data.</text>
</comment>
<feature type="non-terminal residue" evidence="2">
    <location>
        <position position="1"/>
    </location>
</feature>
<organism evidence="2 3">
    <name type="scientific">Clarias magur</name>
    <name type="common">Asian catfish</name>
    <name type="synonym">Macropteronotus magur</name>
    <dbReference type="NCBI Taxonomy" id="1594786"/>
    <lineage>
        <taxon>Eukaryota</taxon>
        <taxon>Metazoa</taxon>
        <taxon>Chordata</taxon>
        <taxon>Craniata</taxon>
        <taxon>Vertebrata</taxon>
        <taxon>Euteleostomi</taxon>
        <taxon>Actinopterygii</taxon>
        <taxon>Neopterygii</taxon>
        <taxon>Teleostei</taxon>
        <taxon>Ostariophysi</taxon>
        <taxon>Siluriformes</taxon>
        <taxon>Clariidae</taxon>
        <taxon>Clarias</taxon>
    </lineage>
</organism>
<dbReference type="Proteomes" id="UP000727407">
    <property type="component" value="Unassembled WGS sequence"/>
</dbReference>
<sequence length="59" mass="6622">RVFSASRSLCDVLALDPSTDQQPLLCRMSRRKQAKPRSLRVEDNVTEEQHTPGQAAIQS</sequence>
<feature type="non-terminal residue" evidence="2">
    <location>
        <position position="59"/>
    </location>
</feature>
<feature type="region of interest" description="Disordered" evidence="1">
    <location>
        <begin position="30"/>
        <end position="59"/>
    </location>
</feature>
<reference evidence="2" key="1">
    <citation type="submission" date="2020-07" db="EMBL/GenBank/DDBJ databases">
        <title>Clarias magur genome sequencing, assembly and annotation.</title>
        <authorList>
            <person name="Kushwaha B."/>
            <person name="Kumar R."/>
            <person name="Das P."/>
            <person name="Joshi C.G."/>
            <person name="Kumar D."/>
            <person name="Nagpure N.S."/>
            <person name="Pandey M."/>
            <person name="Agarwal S."/>
            <person name="Srivastava S."/>
            <person name="Singh M."/>
            <person name="Sahoo L."/>
            <person name="Jayasankar P."/>
            <person name="Meher P.K."/>
            <person name="Koringa P.G."/>
            <person name="Iquebal M.A."/>
            <person name="Das S.P."/>
            <person name="Bit A."/>
            <person name="Patnaik S."/>
            <person name="Patel N."/>
            <person name="Shah T.M."/>
            <person name="Hinsu A."/>
            <person name="Jena J.K."/>
        </authorList>
    </citation>
    <scope>NUCLEOTIDE SEQUENCE</scope>
    <source>
        <strain evidence="2">CIFAMagur01</strain>
        <tissue evidence="2">Testis</tissue>
    </source>
</reference>
<protein>
    <submittedName>
        <fullName evidence="2">Zinc finger protein</fullName>
    </submittedName>
</protein>
<evidence type="ECO:0000256" key="1">
    <source>
        <dbReference type="SAM" id="MobiDB-lite"/>
    </source>
</evidence>